<accession>A0ABS7G098</accession>
<protein>
    <submittedName>
        <fullName evidence="2">Uncharacterized protein</fullName>
    </submittedName>
</protein>
<dbReference type="RefSeq" id="WP_220169371.1">
    <property type="nucleotide sequence ID" value="NZ_JAIBOA010000021.1"/>
</dbReference>
<dbReference type="EMBL" id="JAIBOA010000021">
    <property type="protein sequence ID" value="MBW8486133.1"/>
    <property type="molecule type" value="Genomic_DNA"/>
</dbReference>
<evidence type="ECO:0000313" key="3">
    <source>
        <dbReference type="Proteomes" id="UP000774570"/>
    </source>
</evidence>
<gene>
    <name evidence="2" type="ORF">K1Y72_27435</name>
</gene>
<evidence type="ECO:0000256" key="1">
    <source>
        <dbReference type="SAM" id="MobiDB-lite"/>
    </source>
</evidence>
<evidence type="ECO:0000313" key="2">
    <source>
        <dbReference type="EMBL" id="MBW8486133.1"/>
    </source>
</evidence>
<comment type="caution">
    <text evidence="2">The sequence shown here is derived from an EMBL/GenBank/DDBJ whole genome shotgun (WGS) entry which is preliminary data.</text>
</comment>
<name>A0ABS7G098_9ACTN</name>
<organism evidence="2 3">
    <name type="scientific">Actinomadura parmotrematis</name>
    <dbReference type="NCBI Taxonomy" id="2864039"/>
    <lineage>
        <taxon>Bacteria</taxon>
        <taxon>Bacillati</taxon>
        <taxon>Actinomycetota</taxon>
        <taxon>Actinomycetes</taxon>
        <taxon>Streptosporangiales</taxon>
        <taxon>Thermomonosporaceae</taxon>
        <taxon>Actinomadura</taxon>
    </lineage>
</organism>
<feature type="region of interest" description="Disordered" evidence="1">
    <location>
        <begin position="70"/>
        <end position="137"/>
    </location>
</feature>
<dbReference type="Proteomes" id="UP000774570">
    <property type="component" value="Unassembled WGS sequence"/>
</dbReference>
<sequence>MTAHLSDSDRQALRLAHDLREELRRALPQQAAAPSVSPFVDPAGRPSVLMRMDAETARALMAVIGERRFDQPAAAPEGRRADGTVPPPGQPYAGGGPYEAGPPVSAMHPMQPVHPVAAPPGYTTGPQPLLPTAFPGR</sequence>
<proteinExistence type="predicted"/>
<keyword evidence="3" id="KW-1185">Reference proteome</keyword>
<reference evidence="2 3" key="1">
    <citation type="submission" date="2021-07" db="EMBL/GenBank/DDBJ databases">
        <title>Actinomadura sp. PM05-2 isolated from lichen.</title>
        <authorList>
            <person name="Somphong A."/>
            <person name="Phongsopitanun W."/>
            <person name="Tanasupawat S."/>
            <person name="Peongsungnone V."/>
        </authorList>
    </citation>
    <scope>NUCLEOTIDE SEQUENCE [LARGE SCALE GENOMIC DNA]</scope>
    <source>
        <strain evidence="2 3">PM05-2</strain>
    </source>
</reference>